<feature type="region of interest" description="Disordered" evidence="8">
    <location>
        <begin position="2305"/>
        <end position="2364"/>
    </location>
</feature>
<dbReference type="SUPFAM" id="SSF56204">
    <property type="entry name" value="Hect, E3 ligase catalytic domain"/>
    <property type="match status" value="1"/>
</dbReference>
<feature type="compositionally biased region" description="Acidic residues" evidence="8">
    <location>
        <begin position="2464"/>
        <end position="2490"/>
    </location>
</feature>
<dbReference type="InterPro" id="IPR000569">
    <property type="entry name" value="HECT_dom"/>
</dbReference>
<dbReference type="Pfam" id="PF00632">
    <property type="entry name" value="HECT"/>
    <property type="match status" value="1"/>
</dbReference>
<evidence type="ECO:0000256" key="1">
    <source>
        <dbReference type="ARBA" id="ARBA00000885"/>
    </source>
</evidence>
<dbReference type="OrthoDB" id="273557at2759"/>
<feature type="compositionally biased region" description="Polar residues" evidence="8">
    <location>
        <begin position="1751"/>
        <end position="1762"/>
    </location>
</feature>
<keyword evidence="7" id="KW-0479">Metal-binding</keyword>
<dbReference type="Proteomes" id="UP000017861">
    <property type="component" value="Unassembled WGS sequence"/>
</dbReference>
<dbReference type="InterPro" id="IPR000571">
    <property type="entry name" value="Znf_CCCH"/>
</dbReference>
<comment type="caution">
    <text evidence="11">The sequence shown here is derived from an EMBL/GenBank/DDBJ whole genome shotgun (WGS) entry which is preliminary data.</text>
</comment>
<dbReference type="GO" id="GO:0006511">
    <property type="term" value="P:ubiquitin-dependent protein catabolic process"/>
    <property type="evidence" value="ECO:0007669"/>
    <property type="project" value="TreeGrafter"/>
</dbReference>
<feature type="region of interest" description="Disordered" evidence="8">
    <location>
        <begin position="3001"/>
        <end position="3029"/>
    </location>
</feature>
<dbReference type="Gene3D" id="3.30.2410.10">
    <property type="entry name" value="Hect, E3 ligase catalytic domain"/>
    <property type="match status" value="1"/>
</dbReference>
<keyword evidence="7" id="KW-0863">Zinc-finger</keyword>
<comment type="pathway">
    <text evidence="2">Protein modification; protein ubiquitination.</text>
</comment>
<evidence type="ECO:0000313" key="11">
    <source>
        <dbReference type="EMBL" id="ESS63862.1"/>
    </source>
</evidence>
<feature type="region of interest" description="Disordered" evidence="8">
    <location>
        <begin position="2713"/>
        <end position="2778"/>
    </location>
</feature>
<protein>
    <recommendedName>
        <fullName evidence="3">HECT-type E3 ubiquitin transferase</fullName>
        <ecNumber evidence="3">2.3.2.26</ecNumber>
    </recommendedName>
</protein>
<dbReference type="PROSITE" id="PS50237">
    <property type="entry name" value="HECT"/>
    <property type="match status" value="1"/>
</dbReference>
<feature type="compositionally biased region" description="Low complexity" evidence="8">
    <location>
        <begin position="3669"/>
        <end position="3683"/>
    </location>
</feature>
<dbReference type="InterPro" id="IPR035983">
    <property type="entry name" value="Hect_E3_ubiquitin_ligase"/>
</dbReference>
<dbReference type="PANTHER" id="PTHR11254:SF67">
    <property type="entry name" value="E3 UBIQUITIN-PROTEIN LIGASE HUWE1"/>
    <property type="match status" value="1"/>
</dbReference>
<evidence type="ECO:0000256" key="5">
    <source>
        <dbReference type="ARBA" id="ARBA00022786"/>
    </source>
</evidence>
<feature type="compositionally biased region" description="Polar residues" evidence="8">
    <location>
        <begin position="3686"/>
        <end position="3697"/>
    </location>
</feature>
<dbReference type="GO" id="GO:0061630">
    <property type="term" value="F:ubiquitin protein ligase activity"/>
    <property type="evidence" value="ECO:0007669"/>
    <property type="project" value="UniProtKB-EC"/>
</dbReference>
<feature type="compositionally biased region" description="Low complexity" evidence="8">
    <location>
        <begin position="1467"/>
        <end position="1476"/>
    </location>
</feature>
<evidence type="ECO:0000313" key="12">
    <source>
        <dbReference type="Proteomes" id="UP000017861"/>
    </source>
</evidence>
<dbReference type="GO" id="GO:0000209">
    <property type="term" value="P:protein polyubiquitination"/>
    <property type="evidence" value="ECO:0007669"/>
    <property type="project" value="TreeGrafter"/>
</dbReference>
<dbReference type="CDD" id="cd00078">
    <property type="entry name" value="HECTc"/>
    <property type="match status" value="1"/>
</dbReference>
<dbReference type="FunFam" id="3.30.2410.10:FF:000009">
    <property type="entry name" value="Probable E3 ubiquitin-protein ligase HECTD2"/>
    <property type="match status" value="1"/>
</dbReference>
<feature type="region of interest" description="Disordered" evidence="8">
    <location>
        <begin position="3065"/>
        <end position="3104"/>
    </location>
</feature>
<feature type="compositionally biased region" description="Polar residues" evidence="8">
    <location>
        <begin position="1772"/>
        <end position="1783"/>
    </location>
</feature>
<feature type="compositionally biased region" description="Low complexity" evidence="8">
    <location>
        <begin position="3073"/>
        <end position="3084"/>
    </location>
</feature>
<feature type="region of interest" description="Disordered" evidence="8">
    <location>
        <begin position="2449"/>
        <end position="2562"/>
    </location>
</feature>
<dbReference type="Gene3D" id="3.30.2160.10">
    <property type="entry name" value="Hect, E3 ligase catalytic domain"/>
    <property type="match status" value="1"/>
</dbReference>
<accession>V5BCQ8</accession>
<feature type="active site" description="Glycyl thioester intermediate" evidence="6">
    <location>
        <position position="4095"/>
    </location>
</feature>
<gene>
    <name evidence="11" type="ORF">TCDM_08181</name>
</gene>
<dbReference type="EMBL" id="AYLP01000109">
    <property type="protein sequence ID" value="ESS63862.1"/>
    <property type="molecule type" value="Genomic_DNA"/>
</dbReference>
<dbReference type="GO" id="GO:0016874">
    <property type="term" value="F:ligase activity"/>
    <property type="evidence" value="ECO:0007669"/>
    <property type="project" value="UniProtKB-KW"/>
</dbReference>
<dbReference type="InterPro" id="IPR025527">
    <property type="entry name" value="HUWE1/Rev1_UBM"/>
</dbReference>
<dbReference type="EC" id="2.3.2.26" evidence="3"/>
<reference evidence="11 12" key="1">
    <citation type="journal article" date="2014" name="Genome Announc.">
        <title>Trypanosoma cruzi Clone Dm28c Draft Genome Sequence.</title>
        <authorList>
            <person name="Grisard E.C."/>
            <person name="Teixeira S.M."/>
            <person name="de Almeida L.G."/>
            <person name="Stoco P.H."/>
            <person name="Gerber A.L."/>
            <person name="Talavera-Lopez C."/>
            <person name="Lima O.C."/>
            <person name="Andersson B."/>
            <person name="de Vasconcelos A.T."/>
        </authorList>
    </citation>
    <scope>NUCLEOTIDE SEQUENCE [LARGE SCALE GENOMIC DNA]</scope>
    <source>
        <strain evidence="11 12">Dm28c</strain>
    </source>
</reference>
<dbReference type="VEuPathDB" id="TriTrypDB:TCDM_08181"/>
<dbReference type="PROSITE" id="PS50103">
    <property type="entry name" value="ZF_C3H1"/>
    <property type="match status" value="1"/>
</dbReference>
<feature type="compositionally biased region" description="Polar residues" evidence="8">
    <location>
        <begin position="1477"/>
        <end position="1487"/>
    </location>
</feature>
<comment type="catalytic activity">
    <reaction evidence="1">
        <text>S-ubiquitinyl-[E2 ubiquitin-conjugating enzyme]-L-cysteine + [acceptor protein]-L-lysine = [E2 ubiquitin-conjugating enzyme]-L-cysteine + N(6)-ubiquitinyl-[acceptor protein]-L-lysine.</text>
        <dbReference type="EC" id="2.3.2.26"/>
    </reaction>
</comment>
<sequence length="4128" mass="457347">MLGRIGTARGQMGTQYQYSETMTGHYLPLPPPVLQQYTLRLKACLGDPAMTPKVFEAMLHDEEFYRDVNSMYTKEFVELLRAVGCRWLRLHVFEILGHGQDAKGNRLDTDLVEDDGAGAAAAATAGHLSLEANEEEVMEPEREGRQENTMISKEPNVYKELHSILLLLTVMGSPYRMVRDEGCLTMSCNIRLLLCRDPSLVYLGLLINFTQPHLPDKALDGVALMRVIAHGWGASPTFEDVLRCSLQARQRSRQRTGACSQQDVDAAMLQLPNLVKDPLRILHERFLQRTLRGGTSQIDPVPMCRTVLKNMEEAAGNPEKLLWWCRCRLLCSQLLPSSDREEVFSGPLSDFFRSVWRTERLFSTILEEAEFDDNPGGDCEESSCGAVPSAAMLVGTIADVVHAWHFALRGCAAISGLLAIRYVQNPLDSVNCVVPQHRKFQEGSHCCLAEDWQYRLLTEYHSTHLALFTPTSSTGHASALPAMVAQLTDILRLQPHYCPVLLMRSLALTGENTNISIALNHGLVRAVVAVMRTYMDEQQVSDAGYEQQHIRRRTGEERTIVYGWTYEAVRILRCCFVVLERLATVSTHEYINPIVFLLTPNEEDGYELCQDICRRILHRDGHPVLLAAAFRFFSACIHHNVRDVVPALLQRGVLQTILEIGENPTILRRYNERTGGVPLSSAPVGSAGTEPRGATGPQTTSGSSSPDGRICETYAWLVSEEDATQRASVTTGRDANTIIPVDPSAYYEQAIPMLDICSVLQAFAVHNSTHAQLHRPQLMWSLLWSLIVPVSTASPTPSTGVSPLRVNTRAATAAGKDLISLLRTLPDLRDSFFEAFSETLKGLVAASQRQNPPEEIAISMWNIIACISGAEFRQLSHRIQHRRQRNYAPDHNSLIGEMLTQKLVRYKSTLSQAIRVLLQLPHRISVVSANCSVLSLFVCNIPLPILDHISSVILNHVTKIAELVQTSGSAPNGGLSEDQATSLLLLTWAFFCRFHNQSPPAAISKLRCELANALFDTYVALELARGKAVAATTTNSPTGGNEADRNDTELNRAATEGSGIFFAFSRLSTPAAISLPNTSEIDVPADWPWVFGASHLEDSLLLQEERSLPEATSTLFTVGDGGGGGAERGTLSAVDRFRESIAFMLQPSSDRRQQFFSPTRAYRQHGFLSANQQFLLPVSTAHLLTGAEKALKKIVQEMMKAVQGRLDMENETAEGCMGGAGILRTLRVVALDALNISQLKEVEMRMRFAEGPISIVWRNGGNSDGGFTALFTGILACLQFITEGVVPLRKLTPSLAAASSPYTAMGTATDNGAFTMTANCEEDENADEDGAVGSRLSSVLSSMTRILELLLRTTPERSSTRRHWVQPLLYFMLAIWRAHGLMFTPAMTLGVLARLFDFSTDILDVSADRSLSAFLSNIAEGDNEEMVQLTSFWPGLLAREGGTAGDRDDDTVPESFRSPNEEGIDDAAPPASLPASGEQQQQRPCSSPHVSLAECARDWVLDVASTLRFADGVTEDEQKQMRRLCCRVCWIYTTLTPQKELPDRVAMPSGSDRHVILLPIIRRILEDPGRNYTLLELLAVLISQEETEKYFVVLFKRTQLPRAIFDCVTAEVQRLSDESSSDACQLQRQRLRRKAMLGQLFCFLSVSSANTLGEKKMRVCAYYRSSPSNFCWMGHLCRHLHPQNRTPMRRQIKYDMSSSLVASVTSLLRGFGYSDACEEEAPSENKSSKSRPDEVSGNNTNCPKKAELEASVTSEENLNREPTGQAVAVSPASLTSAGSNSTRKAVRDAPKVELRLSDVLGITSILPDDLLLQCAELVLDYLAGEDAELEEQRQEQEQEQETEDDGRGGNGGGGRQNKKLRELHVLETPVTHIAVDFLSKVLGSSETSLVSHLYQLNETTKKGFIVRAISRLLRNDMSGSGPRVPVMKALLDQTEHTEWVVYSAMVSAVQNEIRMGSTYTLQEKDVQELCARHAPHASACRSHHGRGVAEVHRQAIVLSDFFVALRSVIDKHPKAFYTVFNVSCFVFILHIGNRGIGQESVKTTVWLAPRKPPRQNVMGGSRTPHRLAVEKVLEMLIQRLEGRTLVPPLVTSVLNHITTLPSVASIVTSYNVNVRIPGSMQGVFAERKTAEDEQAHQQQQQQQQLTYAPVLREAPLFLTPFLAVILFMEKSQLELLEGFFFNVAQKAPSRLVHVLLHALEVMLEAIPPGKNRFSGEEESTENASLRNPSPSDMACSFLHVLRVLLGAPRSSLVWRLCDELWQRDALELLYRMVEKKCCNNERDAAALLLVIRRVLLAYGKCNSTYGKKSSGSDKKNTESGGRPELEGCSGRSGAMSSLQQQGQPLQPPQAPQEQQPRQSLADSMAAHEASMLLLDEGDVSRTPRTQPSGAVDDAFFLEDLVRGHDQHGRSGELDGIRDGRRLQSHHEGTLTEVMFDIGEMLRPNESVLLYHSNGDSDGDSNHDNDEDTVNTAEDEENDEGDVDIVGEEVDIPGHAPTPISMRVGLQDNMSGEDDDDDDGDDDDDDDDDDGDGDDAGEDDGDNEEEEEEGEEGEEDEEEEDLEELSYVIDHPPFLRATPNDMAGVVSGGIADEFGDDGLTSSQLHGLAEWEYDHYTTTLNRIPIDDDNWTLFSGQGHAAILEIIGRHRRETMEMNYSGVSGGDRHGVLSRIVSLCEAINEAVDLSWDKMLMLEPLPPVLYAADSESPRVIPPPLPTLFASSEEASGENDAGAVGDRHETPFELPFEAGATSDPTPQEPDGSTQQVAEAAAAPNTTDTTINATVDNNSRVDVANARICALFFGNTEPGRSADPTVPPPSSSSLLSANANAMGEMRNSAPSVAGVGETMSLFGNASSTAETVFPEPPMEQQPWFGEIEPHFLVELPESFRRELLFDHMNLLLCGQEREEGGQRTHIYAAFMNQLPPDMRMEAIEVEHRWRRVTGEDSGTGGAQGGDAPTFLTEVLATVDPEVRRDILLTCDLRYLEGNAALLAEATVLRELQSMEAQGGEEEDDRRLQEGREEGERLSGDGAAEGAMYNELFQVPAEDSHLPWFLQHQFLEEHGGRIVRPTGAEAPPINFRDNNNNNAGGGGGNRRPGRPPRGHNRVTESFLTTRIRALQNRFTREEKVPPPPNRQNGETGAHAPVPPVPIAVLRQLMELICFAKGGFPSLEYGCASSSLSVSSQLVVLLITVCVNTASATEALVNLLTVALDGPLERTVRDPTSDGRPGLDRSRIAVQVVFVIEKLIERCRAAGLSFTMLPDGVEEGGPPKPIDEPYNEAEQQAMDAGLFRRLMEVILRFPSPRAELSFTRILSALNAQLRALEDNTVKVRSPREQSSMPLSNTIILHPRHAHRLQWTSLCQYPCPNGSFLCDCCDTKLFHDTFAFCCSLCHYVLCPQCSLITLTAEEEAQRIRRCAYALVKSNGTLQTAARLLSHSNCTNEMGLQTVQLLRRGIKESARRDTSLVDQHSPIAVVERIIVELAKELTEEIHTRFNAFRSAFLNKTAMGPGAVTLSGVPATTGVDSSGREWTTQEASLALSYLNLRCTTSQSHAFFLPYAETLRPEQREVSLMWHASQIYLAEVASILQRLQNRSSVLLPHAVLLLLNRFCQFHMAEARRGSCSASLVMESHSSTPTVEKTETERFMLDTTHTPSSVSDAAVNALARAGPRQQQQQAQHPQQSLRQTGRLYQQQRSNSEGESAETLDSTRDERPALPRLVRQFVERNKTTINTLIQYDPKLLEENFAFLKTEPGFIDFNIRLLDFQRHISHTTHGSRISLSISRDQCLRDSFAQLSKLKSFHGSLNVRFRGEEGADAGGLTREWFQLLAEEMVNDDYALFIHSREGMTYRPNPFSDVNPNHLQYFKFAGTVVGMAVAHSVPIDVHFTRAVYRHMTGVQPIFRDLESVDPELYDNLNWLLRNDVNDLGLFFTVSCERFGVIQETELVPNGGHVAVTNANKSQYVRLRCEFHMTRQIEQQMEEFLKGFYTVIPRKEIRNFTAQELELVICGMPDIDVEDLRVHTLYDGYTATSPQIRWFWEVVASMTKEDRANLLQFATGASKVPHGGFSNLESASGTTQRFTITRWGDSVDLLPQAHTCFNKIDLPEYPSCEELRRKLMLAITFGSRGFSML</sequence>
<evidence type="ECO:0000259" key="9">
    <source>
        <dbReference type="PROSITE" id="PS50103"/>
    </source>
</evidence>
<feature type="compositionally biased region" description="Acidic residues" evidence="8">
    <location>
        <begin position="2510"/>
        <end position="2562"/>
    </location>
</feature>
<keyword evidence="11" id="KW-0436">Ligase</keyword>
<proteinExistence type="predicted"/>
<name>V5BCQ8_TRYCR</name>
<evidence type="ECO:0000256" key="4">
    <source>
        <dbReference type="ARBA" id="ARBA00022679"/>
    </source>
</evidence>
<dbReference type="Pfam" id="PF14377">
    <property type="entry name" value="UBM"/>
    <property type="match status" value="3"/>
</dbReference>
<feature type="region of interest" description="Disordered" evidence="8">
    <location>
        <begin position="1719"/>
        <end position="1788"/>
    </location>
</feature>
<feature type="compositionally biased region" description="Basic and acidic residues" evidence="8">
    <location>
        <begin position="3011"/>
        <end position="3025"/>
    </location>
</feature>
<keyword evidence="7" id="KW-0862">Zinc</keyword>
<dbReference type="InterPro" id="IPR050409">
    <property type="entry name" value="E3_ubiq-protein_ligase"/>
</dbReference>
<feature type="zinc finger region" description="C3H1-type" evidence="7">
    <location>
        <begin position="1654"/>
        <end position="1684"/>
    </location>
</feature>
<feature type="region of interest" description="Disordered" evidence="8">
    <location>
        <begin position="677"/>
        <end position="708"/>
    </location>
</feature>
<keyword evidence="5 6" id="KW-0833">Ubl conjugation pathway</keyword>
<dbReference type="GO" id="GO:0005737">
    <property type="term" value="C:cytoplasm"/>
    <property type="evidence" value="ECO:0007669"/>
    <property type="project" value="TreeGrafter"/>
</dbReference>
<feature type="compositionally biased region" description="Polar residues" evidence="8">
    <location>
        <begin position="2750"/>
        <end position="2764"/>
    </location>
</feature>
<evidence type="ECO:0000256" key="7">
    <source>
        <dbReference type="PROSITE-ProRule" id="PRU00723"/>
    </source>
</evidence>
<feature type="region of interest" description="Disordered" evidence="8">
    <location>
        <begin position="3118"/>
        <end position="3141"/>
    </location>
</feature>
<evidence type="ECO:0000256" key="8">
    <source>
        <dbReference type="SAM" id="MobiDB-lite"/>
    </source>
</evidence>
<feature type="compositionally biased region" description="Low complexity" evidence="8">
    <location>
        <begin position="693"/>
        <end position="708"/>
    </location>
</feature>
<feature type="domain" description="HECT" evidence="10">
    <location>
        <begin position="3791"/>
        <end position="4128"/>
    </location>
</feature>
<feature type="compositionally biased region" description="Basic residues" evidence="8">
    <location>
        <begin position="3093"/>
        <end position="3102"/>
    </location>
</feature>
<dbReference type="FunFam" id="3.30.2160.10:FF:000001">
    <property type="entry name" value="E3 ubiquitin-protein ligase NEDD4-like"/>
    <property type="match status" value="1"/>
</dbReference>
<feature type="region of interest" description="Disordered" evidence="8">
    <location>
        <begin position="1828"/>
        <end position="1858"/>
    </location>
</feature>
<dbReference type="Gene3D" id="3.90.1750.10">
    <property type="entry name" value="Hect, E3 ligase catalytic domains"/>
    <property type="match status" value="1"/>
</dbReference>
<evidence type="ECO:0000259" key="10">
    <source>
        <dbReference type="PROSITE" id="PS50237"/>
    </source>
</evidence>
<feature type="region of interest" description="Disordered" evidence="8">
    <location>
        <begin position="3663"/>
        <end position="3711"/>
    </location>
</feature>
<evidence type="ECO:0000256" key="3">
    <source>
        <dbReference type="ARBA" id="ARBA00012485"/>
    </source>
</evidence>
<feature type="domain" description="C3H1-type" evidence="9">
    <location>
        <begin position="1654"/>
        <end position="1684"/>
    </location>
</feature>
<dbReference type="SMART" id="SM00119">
    <property type="entry name" value="HECTc"/>
    <property type="match status" value="1"/>
</dbReference>
<keyword evidence="4" id="KW-0808">Transferase</keyword>
<feature type="compositionally biased region" description="Basic and acidic residues" evidence="8">
    <location>
        <begin position="2310"/>
        <end position="2325"/>
    </location>
</feature>
<evidence type="ECO:0000256" key="2">
    <source>
        <dbReference type="ARBA" id="ARBA00004906"/>
    </source>
</evidence>
<dbReference type="GO" id="GO:0008270">
    <property type="term" value="F:zinc ion binding"/>
    <property type="evidence" value="ECO:0007669"/>
    <property type="project" value="UniProtKB-KW"/>
</dbReference>
<evidence type="ECO:0000256" key="6">
    <source>
        <dbReference type="PROSITE-ProRule" id="PRU00104"/>
    </source>
</evidence>
<feature type="region of interest" description="Disordered" evidence="8">
    <location>
        <begin position="1442"/>
        <end position="1487"/>
    </location>
</feature>
<organism evidence="11 12">
    <name type="scientific">Trypanosoma cruzi Dm28c</name>
    <dbReference type="NCBI Taxonomy" id="1416333"/>
    <lineage>
        <taxon>Eukaryota</taxon>
        <taxon>Discoba</taxon>
        <taxon>Euglenozoa</taxon>
        <taxon>Kinetoplastea</taxon>
        <taxon>Metakinetoplastina</taxon>
        <taxon>Trypanosomatida</taxon>
        <taxon>Trypanosomatidae</taxon>
        <taxon>Trypanosoma</taxon>
        <taxon>Schizotrypanum</taxon>
    </lineage>
</organism>
<dbReference type="PANTHER" id="PTHR11254">
    <property type="entry name" value="HECT DOMAIN UBIQUITIN-PROTEIN LIGASE"/>
    <property type="match status" value="1"/>
</dbReference>